<feature type="transmembrane region" description="Helical" evidence="5">
    <location>
        <begin position="218"/>
        <end position="239"/>
    </location>
</feature>
<feature type="transmembrane region" description="Helical" evidence="5">
    <location>
        <begin position="193"/>
        <end position="211"/>
    </location>
</feature>
<protein>
    <submittedName>
        <fullName evidence="7">Permease, major facilitator superfamily</fullName>
    </submittedName>
</protein>
<comment type="caution">
    <text evidence="7">The sequence shown here is derived from an EMBL/GenBank/DDBJ whole genome shotgun (WGS) entry which is preliminary data.</text>
</comment>
<feature type="domain" description="Major facilitator superfamily (MFS) profile" evidence="6">
    <location>
        <begin position="64"/>
        <end position="447"/>
    </location>
</feature>
<evidence type="ECO:0000256" key="1">
    <source>
        <dbReference type="ARBA" id="ARBA00022692"/>
    </source>
</evidence>
<dbReference type="Gene3D" id="1.20.1250.20">
    <property type="entry name" value="MFS general substrate transporter like domains"/>
    <property type="match status" value="2"/>
</dbReference>
<dbReference type="InterPro" id="IPR011701">
    <property type="entry name" value="MFS"/>
</dbReference>
<name>A0A0K8P1S3_PISS1</name>
<feature type="transmembrane region" description="Helical" evidence="5">
    <location>
        <begin position="335"/>
        <end position="356"/>
    </location>
</feature>
<gene>
    <name evidence="7" type="ORF">ISF6_2452</name>
</gene>
<accession>A0A0K8P1S3</accession>
<dbReference type="EMBL" id="BBYR01000037">
    <property type="protein sequence ID" value="GAP36612.1"/>
    <property type="molecule type" value="Genomic_DNA"/>
</dbReference>
<feature type="transmembrane region" description="Helical" evidence="5">
    <location>
        <begin position="303"/>
        <end position="323"/>
    </location>
</feature>
<feature type="transmembrane region" description="Helical" evidence="5">
    <location>
        <begin position="362"/>
        <end position="388"/>
    </location>
</feature>
<dbReference type="InterPro" id="IPR036259">
    <property type="entry name" value="MFS_trans_sf"/>
</dbReference>
<dbReference type="GO" id="GO:0022857">
    <property type="term" value="F:transmembrane transporter activity"/>
    <property type="evidence" value="ECO:0007669"/>
    <property type="project" value="InterPro"/>
</dbReference>
<evidence type="ECO:0000256" key="2">
    <source>
        <dbReference type="ARBA" id="ARBA00022989"/>
    </source>
</evidence>
<organism evidence="7 8">
    <name type="scientific">Piscinibacter sakaiensis</name>
    <name type="common">Ideonella sakaiensis</name>
    <dbReference type="NCBI Taxonomy" id="1547922"/>
    <lineage>
        <taxon>Bacteria</taxon>
        <taxon>Pseudomonadati</taxon>
        <taxon>Pseudomonadota</taxon>
        <taxon>Betaproteobacteria</taxon>
        <taxon>Burkholderiales</taxon>
        <taxon>Sphaerotilaceae</taxon>
        <taxon>Piscinibacter</taxon>
    </lineage>
</organism>
<evidence type="ECO:0000256" key="4">
    <source>
        <dbReference type="SAM" id="MobiDB-lite"/>
    </source>
</evidence>
<reference evidence="7 8" key="2">
    <citation type="journal article" date="2016" name="Science">
        <title>A bacterium that degrades and assimilates poly(ethylene terephthalate).</title>
        <authorList>
            <person name="Yoshida S."/>
            <person name="Hiraga K."/>
            <person name="Takehana T."/>
            <person name="Taniguchi I."/>
            <person name="Yamaji H."/>
            <person name="Maeda Y."/>
            <person name="Toyohara K."/>
            <person name="Miyamoto K."/>
            <person name="Kimura Y."/>
            <person name="Oda K."/>
        </authorList>
    </citation>
    <scope>NUCLEOTIDE SEQUENCE [LARGE SCALE GENOMIC DNA]</scope>
    <source>
        <strain evidence="8">NBRC 110686 / TISTR 2288 / 201-F6</strain>
    </source>
</reference>
<dbReference type="PROSITE" id="PS50850">
    <property type="entry name" value="MFS"/>
    <property type="match status" value="1"/>
</dbReference>
<dbReference type="Pfam" id="PF07690">
    <property type="entry name" value="MFS_1"/>
    <property type="match status" value="1"/>
</dbReference>
<feature type="transmembrane region" description="Helical" evidence="5">
    <location>
        <begin position="251"/>
        <end position="267"/>
    </location>
</feature>
<keyword evidence="2 5" id="KW-1133">Transmembrane helix</keyword>
<evidence type="ECO:0000313" key="7">
    <source>
        <dbReference type="EMBL" id="GAP36612.1"/>
    </source>
</evidence>
<evidence type="ECO:0000256" key="5">
    <source>
        <dbReference type="SAM" id="Phobius"/>
    </source>
</evidence>
<evidence type="ECO:0000313" key="8">
    <source>
        <dbReference type="Proteomes" id="UP000037660"/>
    </source>
</evidence>
<reference evidence="8" key="1">
    <citation type="submission" date="2015-07" db="EMBL/GenBank/DDBJ databases">
        <title>Discovery of a poly(ethylene terephthalate assimilation.</title>
        <authorList>
            <person name="Yoshida S."/>
            <person name="Hiraga K."/>
            <person name="Takehana T."/>
            <person name="Taniguchi I."/>
            <person name="Yamaji H."/>
            <person name="Maeda Y."/>
            <person name="Toyohara K."/>
            <person name="Miyamoto K."/>
            <person name="Kimura Y."/>
            <person name="Oda K."/>
        </authorList>
    </citation>
    <scope>NUCLEOTIDE SEQUENCE [LARGE SCALE GENOMIC DNA]</scope>
    <source>
        <strain evidence="8">NBRC 110686 / TISTR 2288 / 201-F6</strain>
    </source>
</reference>
<feature type="transmembrane region" description="Helical" evidence="5">
    <location>
        <begin position="279"/>
        <end position="297"/>
    </location>
</feature>
<feature type="region of interest" description="Disordered" evidence="4">
    <location>
        <begin position="1"/>
        <end position="46"/>
    </location>
</feature>
<evidence type="ECO:0000256" key="3">
    <source>
        <dbReference type="ARBA" id="ARBA00023136"/>
    </source>
</evidence>
<sequence length="447" mass="43774">MSDLFSEHLPSGVMQKKNDASTPPGSPMTTLPLAPAASGPTAPAPSTAVAADAAASGAAAPAPGLDAAGVRLMASGAGLAVATLYLSQPLLGRIGADLALDAAGTGALPTLTLLGYALGIGLLAPLGDRIDRRRLVLAKAGVLTLALALAALAPGAATLMAASLAIGLAATLAQDLVPAAATLAAPAERGRTVGSVMTGLLLGILLSRVVAGALGEPFGWRVVYGMAALGLAGFAVAAWRGLPAVPPTSRLGYAALLGSLAALWRRHPALRRAATAQGLLALGFSAFWSTLAVMLHARHGLGAAAAGAFGLAGAAGALVAPWAGRAADRRGPAAVARGGIALALAAFAGMALAAGWQGPAALAVLVLGAVVFDVGMQATLVAHQTLVYGLDPDARSRLNALLFTGMFAGMASGAALGSLALAHAGWLGVLLLASAAAAAALWVRRRA</sequence>
<dbReference type="AlphaFoldDB" id="A0A0K8P1S3"/>
<keyword evidence="8" id="KW-1185">Reference proteome</keyword>
<dbReference type="STRING" id="1547922.ISF6_2452"/>
<keyword evidence="3 5" id="KW-0472">Membrane</keyword>
<dbReference type="Proteomes" id="UP000037660">
    <property type="component" value="Unassembled WGS sequence"/>
</dbReference>
<feature type="compositionally biased region" description="Low complexity" evidence="4">
    <location>
        <begin position="29"/>
        <end position="46"/>
    </location>
</feature>
<evidence type="ECO:0000259" key="6">
    <source>
        <dbReference type="PROSITE" id="PS50850"/>
    </source>
</evidence>
<keyword evidence="1 5" id="KW-0812">Transmembrane</keyword>
<dbReference type="PANTHER" id="PTHR42910:SF1">
    <property type="entry name" value="MAJOR FACILITATOR SUPERFAMILY (MFS) PROFILE DOMAIN-CONTAINING PROTEIN"/>
    <property type="match status" value="1"/>
</dbReference>
<feature type="transmembrane region" description="Helical" evidence="5">
    <location>
        <begin position="400"/>
        <end position="420"/>
    </location>
</feature>
<dbReference type="PANTHER" id="PTHR42910">
    <property type="entry name" value="TRANSPORTER SCO4007-RELATED"/>
    <property type="match status" value="1"/>
</dbReference>
<proteinExistence type="predicted"/>
<feature type="transmembrane region" description="Helical" evidence="5">
    <location>
        <begin position="426"/>
        <end position="443"/>
    </location>
</feature>
<dbReference type="InterPro" id="IPR020846">
    <property type="entry name" value="MFS_dom"/>
</dbReference>
<dbReference type="SUPFAM" id="SSF103473">
    <property type="entry name" value="MFS general substrate transporter"/>
    <property type="match status" value="1"/>
</dbReference>
<feature type="transmembrane region" description="Helical" evidence="5">
    <location>
        <begin position="140"/>
        <end position="173"/>
    </location>
</feature>
<feature type="transmembrane region" description="Helical" evidence="5">
    <location>
        <begin position="107"/>
        <end position="128"/>
    </location>
</feature>